<name>A0A3G5A0X7_9VIRU</name>
<dbReference type="Gene3D" id="3.90.226.10">
    <property type="entry name" value="2-enoyl-CoA Hydratase, Chain A, domain 1"/>
    <property type="match status" value="1"/>
</dbReference>
<dbReference type="GO" id="GO:0016020">
    <property type="term" value="C:membrane"/>
    <property type="evidence" value="ECO:0007669"/>
    <property type="project" value="InterPro"/>
</dbReference>
<dbReference type="InterPro" id="IPR002825">
    <property type="entry name" value="Pept_S49_ser-pept_pro"/>
</dbReference>
<protein>
    <submittedName>
        <fullName evidence="1">Serine dehydrogenasease</fullName>
    </submittedName>
</protein>
<organism evidence="1">
    <name type="scientific">Harvfovirus sp</name>
    <dbReference type="NCBI Taxonomy" id="2487768"/>
    <lineage>
        <taxon>Viruses</taxon>
        <taxon>Varidnaviria</taxon>
        <taxon>Bamfordvirae</taxon>
        <taxon>Nucleocytoviricota</taxon>
        <taxon>Megaviricetes</taxon>
        <taxon>Imitervirales</taxon>
        <taxon>Mimiviridae</taxon>
        <taxon>Klosneuvirinae</taxon>
    </lineage>
</organism>
<dbReference type="Pfam" id="PF01972">
    <property type="entry name" value="SDH_protease"/>
    <property type="match status" value="1"/>
</dbReference>
<evidence type="ECO:0000313" key="1">
    <source>
        <dbReference type="EMBL" id="AYV80886.1"/>
    </source>
</evidence>
<dbReference type="PANTHER" id="PTHR35984">
    <property type="entry name" value="PERIPLASMIC SERINE PROTEASE"/>
    <property type="match status" value="1"/>
</dbReference>
<sequence>MQHLICPLAIILGCLYLLSNNFAPTKQKYLSTHNNTSQYELCPRLNIITILGNIDEEEFKQFEHQYEQIQNNREPLTIIIYSLGGYVFYAREMLKLLNQHQGAKYCYVHRIAASAASVITLHCDKIFMDRGTMIGPIDPLIRIPFTFEYRPILEILSIEPNNTRTYKLAMDIYSETQIYLKKIFSIRKLNILKQTKFKELFFNKNVPHDERYFSPELIYSGLDINVELNQDITDIMNDKISWISLECLFEDSCDLLMLIRKSNHFRQREWDWDRNSL</sequence>
<reference evidence="1" key="1">
    <citation type="submission" date="2018-10" db="EMBL/GenBank/DDBJ databases">
        <title>Hidden diversity of soil giant viruses.</title>
        <authorList>
            <person name="Schulz F."/>
            <person name="Alteio L."/>
            <person name="Goudeau D."/>
            <person name="Ryan E.M."/>
            <person name="Malmstrom R.R."/>
            <person name="Blanchard J."/>
            <person name="Woyke T."/>
        </authorList>
    </citation>
    <scope>NUCLEOTIDE SEQUENCE</scope>
    <source>
        <strain evidence="1">HAV1</strain>
    </source>
</reference>
<proteinExistence type="predicted"/>
<dbReference type="SUPFAM" id="SSF52096">
    <property type="entry name" value="ClpP/crotonase"/>
    <property type="match status" value="1"/>
</dbReference>
<dbReference type="EMBL" id="MK072251">
    <property type="protein sequence ID" value="AYV80886.1"/>
    <property type="molecule type" value="Genomic_DNA"/>
</dbReference>
<accession>A0A3G5A0X7</accession>
<gene>
    <name evidence="1" type="ORF">Harvfovirus9_16</name>
</gene>
<dbReference type="InterPro" id="IPR029045">
    <property type="entry name" value="ClpP/crotonase-like_dom_sf"/>
</dbReference>
<dbReference type="PANTHER" id="PTHR35984:SF1">
    <property type="entry name" value="PERIPLASMIC SERINE PROTEASE"/>
    <property type="match status" value="1"/>
</dbReference>